<keyword evidence="2" id="KW-0677">Repeat</keyword>
<keyword evidence="1" id="KW-0732">Signal</keyword>
<feature type="region of interest" description="Disordered" evidence="4">
    <location>
        <begin position="83"/>
        <end position="114"/>
    </location>
</feature>
<organism evidence="5 6">
    <name type="scientific">Nannocystis bainbridge</name>
    <dbReference type="NCBI Taxonomy" id="2995303"/>
    <lineage>
        <taxon>Bacteria</taxon>
        <taxon>Pseudomonadati</taxon>
        <taxon>Myxococcota</taxon>
        <taxon>Polyangia</taxon>
        <taxon>Nannocystales</taxon>
        <taxon>Nannocystaceae</taxon>
        <taxon>Nannocystis</taxon>
    </lineage>
</organism>
<dbReference type="RefSeq" id="WP_272085712.1">
    <property type="nucleotide sequence ID" value="NZ_JAQNDL010000001.1"/>
</dbReference>
<protein>
    <recommendedName>
        <fullName evidence="7">Myxococcus cysteine-rich repeat-containing protein</fullName>
    </recommendedName>
</protein>
<keyword evidence="3" id="KW-1015">Disulfide bond</keyword>
<sequence length="563" mass="57856">MSARIVAARPCAPQSAAAPPSRREADPPGAPQPALPRTRTRPRRRASPPSSSPAVLLAALALAPACFSDDGYHPAGATALTTDADATSTTTTTGTTGPEPPATTTSTTGEPAPVCGDGVVDPDEDCDDGNRDDGDACLATCVAAGCGDGEVWLGVEACDQGAANHPTAPDTCRPTCELPACGDGGLYVGPLGPDIEVPTGEEAIGDGDDAPRILGAAADGSFVVAWRVTNIVARVQARRVDPSGEPLGEVIELVEQPFLQVRDPVVAALPNGDFAVAWQSQFEDPQLLVRGVAADELAPAFKLTNRVAASPALALDPSGALIAAYRAGGTKQTTQIYLRRFPLFTESGSPDEQAISEHTAGAAGSPTIAVHPDGSFLVAWSDPEGAIVYRRFTPDLVAGPLVPTGLHVGGGTSNSALPWIGAAFQPTTGTAVIAGRDPDDRLVLQQFDPGDLARGRVQVDDLDALYIPFVDVASDPWGNLAVAWSTCGGPEEVEPNCADLASVSSFRWFYADLTPQGPAAVVTTREGMPHPLSLAVAATGAAAVARVEDNKVLLNMSPVQCPP</sequence>
<comment type="caution">
    <text evidence="5">The sequence shown here is derived from an EMBL/GenBank/DDBJ whole genome shotgun (WGS) entry which is preliminary data.</text>
</comment>
<evidence type="ECO:0000313" key="6">
    <source>
        <dbReference type="Proteomes" id="UP001221686"/>
    </source>
</evidence>
<evidence type="ECO:0000313" key="5">
    <source>
        <dbReference type="EMBL" id="MDC0717226.1"/>
    </source>
</evidence>
<evidence type="ECO:0000256" key="2">
    <source>
        <dbReference type="ARBA" id="ARBA00022737"/>
    </source>
</evidence>
<dbReference type="EMBL" id="JAQNDL010000001">
    <property type="protein sequence ID" value="MDC0717226.1"/>
    <property type="molecule type" value="Genomic_DNA"/>
</dbReference>
<evidence type="ECO:0008006" key="7">
    <source>
        <dbReference type="Google" id="ProtNLM"/>
    </source>
</evidence>
<evidence type="ECO:0000256" key="3">
    <source>
        <dbReference type="ARBA" id="ARBA00023157"/>
    </source>
</evidence>
<feature type="compositionally biased region" description="Low complexity" evidence="4">
    <location>
        <begin position="7"/>
        <end position="20"/>
    </location>
</feature>
<keyword evidence="6" id="KW-1185">Reference proteome</keyword>
<name>A0ABT5DXQ1_9BACT</name>
<dbReference type="InterPro" id="IPR011936">
    <property type="entry name" value="Myxo_disulph_rpt"/>
</dbReference>
<accession>A0ABT5DXQ1</accession>
<feature type="region of interest" description="Disordered" evidence="4">
    <location>
        <begin position="1"/>
        <end position="53"/>
    </location>
</feature>
<dbReference type="NCBIfam" id="TIGR02232">
    <property type="entry name" value="myxo_disulf_rpt"/>
    <property type="match status" value="1"/>
</dbReference>
<dbReference type="Proteomes" id="UP001221686">
    <property type="component" value="Unassembled WGS sequence"/>
</dbReference>
<dbReference type="SUPFAM" id="SSF82171">
    <property type="entry name" value="DPP6 N-terminal domain-like"/>
    <property type="match status" value="1"/>
</dbReference>
<evidence type="ECO:0000256" key="4">
    <source>
        <dbReference type="SAM" id="MobiDB-lite"/>
    </source>
</evidence>
<gene>
    <name evidence="5" type="ORF">POL25_10010</name>
</gene>
<evidence type="ECO:0000256" key="1">
    <source>
        <dbReference type="ARBA" id="ARBA00022729"/>
    </source>
</evidence>
<proteinExistence type="predicted"/>
<reference evidence="5 6" key="1">
    <citation type="submission" date="2022-11" db="EMBL/GenBank/DDBJ databases">
        <title>Minimal conservation of predation-associated metabolite biosynthetic gene clusters underscores biosynthetic potential of Myxococcota including descriptions for ten novel species: Archangium lansinium sp. nov., Myxococcus landrumus sp. nov., Nannocystis bai.</title>
        <authorList>
            <person name="Ahearne A."/>
            <person name="Stevens C."/>
            <person name="Dowd S."/>
        </authorList>
    </citation>
    <scope>NUCLEOTIDE SEQUENCE [LARGE SCALE GENOMIC DNA]</scope>
    <source>
        <strain evidence="5 6">BB15-2</strain>
    </source>
</reference>